<sequence>MTPESDEAKRQRLNWSIQVKIGRPRALTKEASMKEKIKGGDARIRYQQKVMVPEVQDILHQRSNGNHDSNNIESISGDPLGKAYKLIKQNQQMVKYGQDDVVYRATVPDSPLDQLPEKKKKKSGKSKKQLVALAQSWLNMPLEERANYLLETAEKENRRTSAINIRKISLIRQS</sequence>
<evidence type="ECO:0000256" key="1">
    <source>
        <dbReference type="SAM" id="MobiDB-lite"/>
    </source>
</evidence>
<comment type="caution">
    <text evidence="2">The sequence shown here is derived from an EMBL/GenBank/DDBJ whole genome shotgun (WGS) entry which is preliminary data.</text>
</comment>
<proteinExistence type="predicted"/>
<feature type="compositionally biased region" description="Basic residues" evidence="1">
    <location>
        <begin position="118"/>
        <end position="127"/>
    </location>
</feature>
<gene>
    <name evidence="2" type="ORF">A2628_04795</name>
</gene>
<dbReference type="AlphaFoldDB" id="A0A1F7YEW6"/>
<feature type="region of interest" description="Disordered" evidence="1">
    <location>
        <begin position="107"/>
        <end position="127"/>
    </location>
</feature>
<dbReference type="Proteomes" id="UP000179221">
    <property type="component" value="Unassembled WGS sequence"/>
</dbReference>
<organism evidence="2 3">
    <name type="scientific">Candidatus Woesebacteria bacterium RIFCSPHIGHO2_01_FULL_40_22</name>
    <dbReference type="NCBI Taxonomy" id="1802499"/>
    <lineage>
        <taxon>Bacteria</taxon>
        <taxon>Candidatus Woeseibacteriota</taxon>
    </lineage>
</organism>
<evidence type="ECO:0000313" key="2">
    <source>
        <dbReference type="EMBL" id="OGM25863.1"/>
    </source>
</evidence>
<reference evidence="2 3" key="1">
    <citation type="journal article" date="2016" name="Nat. Commun.">
        <title>Thousands of microbial genomes shed light on interconnected biogeochemical processes in an aquifer system.</title>
        <authorList>
            <person name="Anantharaman K."/>
            <person name="Brown C.T."/>
            <person name="Hug L.A."/>
            <person name="Sharon I."/>
            <person name="Castelle C.J."/>
            <person name="Probst A.J."/>
            <person name="Thomas B.C."/>
            <person name="Singh A."/>
            <person name="Wilkins M.J."/>
            <person name="Karaoz U."/>
            <person name="Brodie E.L."/>
            <person name="Williams K.H."/>
            <person name="Hubbard S.S."/>
            <person name="Banfield J.F."/>
        </authorList>
    </citation>
    <scope>NUCLEOTIDE SEQUENCE [LARGE SCALE GENOMIC DNA]</scope>
</reference>
<protein>
    <submittedName>
        <fullName evidence="2">Uncharacterized protein</fullName>
    </submittedName>
</protein>
<accession>A0A1F7YEW6</accession>
<evidence type="ECO:0000313" key="3">
    <source>
        <dbReference type="Proteomes" id="UP000179221"/>
    </source>
</evidence>
<dbReference type="EMBL" id="MGGL01000018">
    <property type="protein sequence ID" value="OGM25863.1"/>
    <property type="molecule type" value="Genomic_DNA"/>
</dbReference>
<name>A0A1F7YEW6_9BACT</name>